<accession>A0ABY3WCC2</accession>
<dbReference type="Proteomes" id="UP000829069">
    <property type="component" value="Chromosome"/>
</dbReference>
<evidence type="ECO:0000313" key="2">
    <source>
        <dbReference type="Proteomes" id="UP000829069"/>
    </source>
</evidence>
<proteinExistence type="predicted"/>
<dbReference type="EMBL" id="CP093326">
    <property type="protein sequence ID" value="UNK47092.1"/>
    <property type="molecule type" value="Genomic_DNA"/>
</dbReference>
<dbReference type="RefSeq" id="WP_241914923.1">
    <property type="nucleotide sequence ID" value="NZ_CP093326.1"/>
</dbReference>
<gene>
    <name evidence="1" type="ORF">MNQ99_07045</name>
</gene>
<evidence type="ECO:0000313" key="1">
    <source>
        <dbReference type="EMBL" id="UNK47092.1"/>
    </source>
</evidence>
<protein>
    <submittedName>
        <fullName evidence="1">Uncharacterized protein</fullName>
    </submittedName>
</protein>
<organism evidence="1 2">
    <name type="scientific">Arthrobacter sulfonylureivorans</name>
    <dbReference type="NCBI Taxonomy" id="2486855"/>
    <lineage>
        <taxon>Bacteria</taxon>
        <taxon>Bacillati</taxon>
        <taxon>Actinomycetota</taxon>
        <taxon>Actinomycetes</taxon>
        <taxon>Micrococcales</taxon>
        <taxon>Micrococcaceae</taxon>
        <taxon>Arthrobacter</taxon>
    </lineage>
</organism>
<reference evidence="1 2" key="1">
    <citation type="submission" date="2022-03" db="EMBL/GenBank/DDBJ databases">
        <title>Isotopic signatures of nitrous oxide derived from detoxification processes.</title>
        <authorList>
            <person name="Behrendt U."/>
            <person name="Buchen C."/>
            <person name="Well R."/>
            <person name="Ulrich A."/>
            <person name="Rohe L."/>
            <person name="Kolb S."/>
            <person name="Schloter M."/>
            <person name="Horn M.A."/>
            <person name="Augustin J."/>
        </authorList>
    </citation>
    <scope>NUCLEOTIDE SEQUENCE [LARGE SCALE GENOMIC DNA]</scope>
    <source>
        <strain evidence="1 2">S4-C24</strain>
    </source>
</reference>
<keyword evidence="2" id="KW-1185">Reference proteome</keyword>
<sequence>MPLEYFEETDPSEIEYSSYISRLLKRVDNLSLTVEERVNAEPGSKLATDDARSPHYSVSSYGYSQILIALGCLESLGHMILREDEETVSVTAGPYGAYALVRNALDSAASALWLLEPLSSTLRVKRRIVLEVDEVKNGAALRQSLDRPWEKWRGRRFARMQEVANLAGLAEWDPLSKSERLPTMTAVLKSLERHHQNAVMPWLSAWQLASGHAHGKLWAQVVSHQLNEIAETRTESGATFKVSIQFAVLAALLLEAVQLIETACARYMELSSGSELGRGSREENLPH</sequence>
<name>A0ABY3WCC2_9MICC</name>